<gene>
    <name evidence="1" type="ORF">COCVIDRAFT_116528</name>
</gene>
<name>W7E3G6_BIPV3</name>
<feature type="non-terminal residue" evidence="1">
    <location>
        <position position="1"/>
    </location>
</feature>
<evidence type="ECO:0000313" key="1">
    <source>
        <dbReference type="EMBL" id="EUN20500.1"/>
    </source>
</evidence>
<protein>
    <submittedName>
        <fullName evidence="1">Glycoside hydrolase family 43 protein</fullName>
    </submittedName>
</protein>
<dbReference type="HOGENOM" id="CLU_3055852_0_0_1"/>
<dbReference type="AlphaFoldDB" id="W7E3G6"/>
<accession>W7E3G6</accession>
<keyword evidence="2" id="KW-1185">Reference proteome</keyword>
<proteinExistence type="predicted"/>
<evidence type="ECO:0000313" key="2">
    <source>
        <dbReference type="Proteomes" id="UP000054337"/>
    </source>
</evidence>
<reference evidence="1 2" key="1">
    <citation type="journal article" date="2013" name="PLoS Genet.">
        <title>Comparative genome structure, secondary metabolite, and effector coding capacity across Cochliobolus pathogens.</title>
        <authorList>
            <person name="Condon B.J."/>
            <person name="Leng Y."/>
            <person name="Wu D."/>
            <person name="Bushley K.E."/>
            <person name="Ohm R.A."/>
            <person name="Otillar R."/>
            <person name="Martin J."/>
            <person name="Schackwitz W."/>
            <person name="Grimwood J."/>
            <person name="MohdZainudin N."/>
            <person name="Xue C."/>
            <person name="Wang R."/>
            <person name="Manning V.A."/>
            <person name="Dhillon B."/>
            <person name="Tu Z.J."/>
            <person name="Steffenson B.J."/>
            <person name="Salamov A."/>
            <person name="Sun H."/>
            <person name="Lowry S."/>
            <person name="LaButti K."/>
            <person name="Han J."/>
            <person name="Copeland A."/>
            <person name="Lindquist E."/>
            <person name="Barry K."/>
            <person name="Schmutz J."/>
            <person name="Baker S.E."/>
            <person name="Ciuffetti L.M."/>
            <person name="Grigoriev I.V."/>
            <person name="Zhong S."/>
            <person name="Turgeon B.G."/>
        </authorList>
    </citation>
    <scope>NUCLEOTIDE SEQUENCE [LARGE SCALE GENOMIC DNA]</scope>
    <source>
        <strain evidence="1 2">FI3</strain>
    </source>
</reference>
<dbReference type="GeneID" id="26250935"/>
<organism evidence="1 2">
    <name type="scientific">Bipolaris victoriae (strain FI3)</name>
    <name type="common">Victoria blight of oats agent</name>
    <name type="synonym">Cochliobolus victoriae</name>
    <dbReference type="NCBI Taxonomy" id="930091"/>
    <lineage>
        <taxon>Eukaryota</taxon>
        <taxon>Fungi</taxon>
        <taxon>Dikarya</taxon>
        <taxon>Ascomycota</taxon>
        <taxon>Pezizomycotina</taxon>
        <taxon>Dothideomycetes</taxon>
        <taxon>Pleosporomycetidae</taxon>
        <taxon>Pleosporales</taxon>
        <taxon>Pleosporineae</taxon>
        <taxon>Pleosporaceae</taxon>
        <taxon>Bipolaris</taxon>
    </lineage>
</organism>
<sequence>TTHKSIVKFKDGWLLCYVDSSLMGVDDLRNTKVRKLLFQNSAFELAQPQPVVTP</sequence>
<dbReference type="Proteomes" id="UP000054337">
    <property type="component" value="Unassembled WGS sequence"/>
</dbReference>
<dbReference type="EMBL" id="KI968977">
    <property type="protein sequence ID" value="EUN20500.1"/>
    <property type="molecule type" value="Genomic_DNA"/>
</dbReference>
<keyword evidence="1" id="KW-0378">Hydrolase</keyword>
<dbReference type="GO" id="GO:0016787">
    <property type="term" value="F:hydrolase activity"/>
    <property type="evidence" value="ECO:0007669"/>
    <property type="project" value="UniProtKB-KW"/>
</dbReference>
<dbReference type="RefSeq" id="XP_014550074.1">
    <property type="nucleotide sequence ID" value="XM_014694588.1"/>
</dbReference>